<organism evidence="4 5">
    <name type="scientific">Paenibacillus chungangensis</name>
    <dbReference type="NCBI Taxonomy" id="696535"/>
    <lineage>
        <taxon>Bacteria</taxon>
        <taxon>Bacillati</taxon>
        <taxon>Bacillota</taxon>
        <taxon>Bacilli</taxon>
        <taxon>Bacillales</taxon>
        <taxon>Paenibacillaceae</taxon>
        <taxon>Paenibacillus</taxon>
    </lineage>
</organism>
<name>A0ABW3HX52_9BACL</name>
<dbReference type="SUPFAM" id="SSF52091">
    <property type="entry name" value="SpoIIaa-like"/>
    <property type="match status" value="1"/>
</dbReference>
<evidence type="ECO:0000259" key="3">
    <source>
        <dbReference type="PROSITE" id="PS50801"/>
    </source>
</evidence>
<reference evidence="5" key="1">
    <citation type="journal article" date="2019" name="Int. J. Syst. Evol. Microbiol.">
        <title>The Global Catalogue of Microorganisms (GCM) 10K type strain sequencing project: providing services to taxonomists for standard genome sequencing and annotation.</title>
        <authorList>
            <consortium name="The Broad Institute Genomics Platform"/>
            <consortium name="The Broad Institute Genome Sequencing Center for Infectious Disease"/>
            <person name="Wu L."/>
            <person name="Ma J."/>
        </authorList>
    </citation>
    <scope>NUCLEOTIDE SEQUENCE [LARGE SCALE GENOMIC DNA]</scope>
    <source>
        <strain evidence="5">CCUG 59129</strain>
    </source>
</reference>
<dbReference type="Gene3D" id="3.30.750.24">
    <property type="entry name" value="STAS domain"/>
    <property type="match status" value="1"/>
</dbReference>
<gene>
    <name evidence="4" type="ORF">ACFQ2I_22450</name>
</gene>
<dbReference type="NCBIfam" id="TIGR00377">
    <property type="entry name" value="ant_ant_sig"/>
    <property type="match status" value="1"/>
</dbReference>
<dbReference type="InterPro" id="IPR003658">
    <property type="entry name" value="Anti-sigma_ant"/>
</dbReference>
<dbReference type="InterPro" id="IPR002645">
    <property type="entry name" value="STAS_dom"/>
</dbReference>
<dbReference type="EMBL" id="JBHTJZ010000071">
    <property type="protein sequence ID" value="MFD0962106.1"/>
    <property type="molecule type" value="Genomic_DNA"/>
</dbReference>
<comment type="caution">
    <text evidence="4">The sequence shown here is derived from an EMBL/GenBank/DDBJ whole genome shotgun (WGS) entry which is preliminary data.</text>
</comment>
<dbReference type="RefSeq" id="WP_377568307.1">
    <property type="nucleotide sequence ID" value="NZ_JBHTJZ010000071.1"/>
</dbReference>
<dbReference type="PANTHER" id="PTHR33495">
    <property type="entry name" value="ANTI-SIGMA FACTOR ANTAGONIST TM_1081-RELATED-RELATED"/>
    <property type="match status" value="1"/>
</dbReference>
<dbReference type="InterPro" id="IPR036513">
    <property type="entry name" value="STAS_dom_sf"/>
</dbReference>
<comment type="similarity">
    <text evidence="1 2">Belongs to the anti-sigma-factor antagonist family.</text>
</comment>
<dbReference type="Proteomes" id="UP001596989">
    <property type="component" value="Unassembled WGS sequence"/>
</dbReference>
<dbReference type="CDD" id="cd07043">
    <property type="entry name" value="STAS_anti-anti-sigma_factors"/>
    <property type="match status" value="1"/>
</dbReference>
<evidence type="ECO:0000313" key="4">
    <source>
        <dbReference type="EMBL" id="MFD0962106.1"/>
    </source>
</evidence>
<sequence>MLQIGVMNIMKLDPLHIEQQESNGRYLLKLSGELDLAVVPQLQAALDRVIKRTDVALVLDMKDVAYIDSTGIGIIVSILKTRHSIHAPFYVRNIPDRVRRLFDMTGLSGYLKEGEGEEAEA</sequence>
<feature type="domain" description="STAS" evidence="3">
    <location>
        <begin position="15"/>
        <end position="121"/>
    </location>
</feature>
<keyword evidence="5" id="KW-1185">Reference proteome</keyword>
<protein>
    <recommendedName>
        <fullName evidence="2">Anti-sigma factor antagonist</fullName>
    </recommendedName>
</protein>
<dbReference type="PANTHER" id="PTHR33495:SF2">
    <property type="entry name" value="ANTI-SIGMA FACTOR ANTAGONIST TM_1081-RELATED"/>
    <property type="match status" value="1"/>
</dbReference>
<dbReference type="PROSITE" id="PS50801">
    <property type="entry name" value="STAS"/>
    <property type="match status" value="1"/>
</dbReference>
<evidence type="ECO:0000313" key="5">
    <source>
        <dbReference type="Proteomes" id="UP001596989"/>
    </source>
</evidence>
<evidence type="ECO:0000256" key="1">
    <source>
        <dbReference type="ARBA" id="ARBA00009013"/>
    </source>
</evidence>
<proteinExistence type="inferred from homology"/>
<accession>A0ABW3HX52</accession>
<evidence type="ECO:0000256" key="2">
    <source>
        <dbReference type="RuleBase" id="RU003749"/>
    </source>
</evidence>
<dbReference type="Pfam" id="PF01740">
    <property type="entry name" value="STAS"/>
    <property type="match status" value="1"/>
</dbReference>